<evidence type="ECO:0000313" key="1">
    <source>
        <dbReference type="EMBL" id="KZR98832.1"/>
    </source>
</evidence>
<keyword evidence="2" id="KW-1185">Reference proteome</keyword>
<reference evidence="1 2" key="1">
    <citation type="submission" date="2016-03" db="EMBL/GenBank/DDBJ databases">
        <title>EvidentialGene: Evidence-directed Construction of Genes on Genomes.</title>
        <authorList>
            <person name="Gilbert D.G."/>
            <person name="Choi J.-H."/>
            <person name="Mockaitis K."/>
            <person name="Colbourne J."/>
            <person name="Pfrender M."/>
        </authorList>
    </citation>
    <scope>NUCLEOTIDE SEQUENCE [LARGE SCALE GENOMIC DNA]</scope>
    <source>
        <strain evidence="1 2">Xinb3</strain>
        <tissue evidence="1">Complete organism</tissue>
    </source>
</reference>
<dbReference type="Proteomes" id="UP000076858">
    <property type="component" value="Unassembled WGS sequence"/>
</dbReference>
<comment type="caution">
    <text evidence="1">The sequence shown here is derived from an EMBL/GenBank/DDBJ whole genome shotgun (WGS) entry which is preliminary data.</text>
</comment>
<dbReference type="AlphaFoldDB" id="A0A164GDK1"/>
<protein>
    <submittedName>
        <fullName evidence="1">Uncharacterized protein</fullName>
    </submittedName>
</protein>
<sequence>MDGSCPFHGHTTVKRLISCNCSMGRLIMTHLHLMVSWMNSGTVNWTRFSIPRRISGCCRRRSGLHLS</sequence>
<organism evidence="1 2">
    <name type="scientific">Daphnia magna</name>
    <dbReference type="NCBI Taxonomy" id="35525"/>
    <lineage>
        <taxon>Eukaryota</taxon>
        <taxon>Metazoa</taxon>
        <taxon>Ecdysozoa</taxon>
        <taxon>Arthropoda</taxon>
        <taxon>Crustacea</taxon>
        <taxon>Branchiopoda</taxon>
        <taxon>Diplostraca</taxon>
        <taxon>Cladocera</taxon>
        <taxon>Anomopoda</taxon>
        <taxon>Daphniidae</taxon>
        <taxon>Daphnia</taxon>
    </lineage>
</organism>
<name>A0A164GDK1_9CRUS</name>
<evidence type="ECO:0000313" key="2">
    <source>
        <dbReference type="Proteomes" id="UP000076858"/>
    </source>
</evidence>
<dbReference type="EMBL" id="LRGB01015680">
    <property type="protein sequence ID" value="KZR98832.1"/>
    <property type="molecule type" value="Genomic_DNA"/>
</dbReference>
<accession>A0A164GDK1</accession>
<proteinExistence type="predicted"/>
<gene>
    <name evidence="1" type="ORF">APZ42_005566</name>
</gene>